<feature type="domain" description="Cas12f1-like TNB" evidence="9">
    <location>
        <begin position="280"/>
        <end position="314"/>
    </location>
</feature>
<feature type="domain" description="Transposase putative helix-turn-helix" evidence="10">
    <location>
        <begin position="4"/>
        <end position="29"/>
    </location>
</feature>
<evidence type="ECO:0000256" key="5">
    <source>
        <dbReference type="ARBA" id="ARBA00022833"/>
    </source>
</evidence>
<dbReference type="InterPro" id="IPR051399">
    <property type="entry name" value="RNA-guided_DNA_endo/Transpos"/>
</dbReference>
<keyword evidence="5" id="KW-0862">Zinc</keyword>
<dbReference type="PANTHER" id="PTHR30405:SF25">
    <property type="entry name" value="RNA-GUIDED DNA ENDONUCLEASE INSQ-RELATED"/>
    <property type="match status" value="1"/>
</dbReference>
<evidence type="ECO:0000256" key="3">
    <source>
        <dbReference type="ARBA" id="ARBA00022578"/>
    </source>
</evidence>
<evidence type="ECO:0000256" key="4">
    <source>
        <dbReference type="ARBA" id="ARBA00022723"/>
    </source>
</evidence>
<dbReference type="EMBL" id="LKCM01000371">
    <property type="protein sequence ID" value="KPQ41340.1"/>
    <property type="molecule type" value="Genomic_DNA"/>
</dbReference>
<keyword evidence="4" id="KW-0479">Metal-binding</keyword>
<organism evidence="11 12">
    <name type="scientific">Candidatus Methanoperedens nitratireducens</name>
    <dbReference type="NCBI Taxonomy" id="1392998"/>
    <lineage>
        <taxon>Archaea</taxon>
        <taxon>Methanobacteriati</taxon>
        <taxon>Methanobacteriota</taxon>
        <taxon>Stenosarchaea group</taxon>
        <taxon>Methanomicrobia</taxon>
        <taxon>Methanosarcinales</taxon>
        <taxon>ANME-2 cluster</taxon>
        <taxon>Candidatus Methanoperedentaceae</taxon>
        <taxon>Candidatus Methanoperedens</taxon>
    </lineage>
</organism>
<comment type="caution">
    <text evidence="11">The sequence shown here is derived from an EMBL/GenBank/DDBJ whole genome shotgun (WGS) entry which is preliminary data.</text>
</comment>
<comment type="similarity">
    <text evidence="1">In the C-terminal section; belongs to the transposase 35 family.</text>
</comment>
<dbReference type="Pfam" id="PF01385">
    <property type="entry name" value="OrfB_IS605"/>
    <property type="match status" value="1"/>
</dbReference>
<gene>
    <name evidence="11" type="ORF">MPEBLZ_04111</name>
</gene>
<dbReference type="Pfam" id="PF07282">
    <property type="entry name" value="Cas12f1-like_TNB"/>
    <property type="match status" value="1"/>
</dbReference>
<keyword evidence="7" id="KW-0233">DNA recombination</keyword>
<evidence type="ECO:0000259" key="10">
    <source>
        <dbReference type="Pfam" id="PF12323"/>
    </source>
</evidence>
<dbReference type="InterPro" id="IPR001959">
    <property type="entry name" value="Transposase"/>
</dbReference>
<dbReference type="InterPro" id="IPR010095">
    <property type="entry name" value="Cas12f1-like_TNB"/>
</dbReference>
<reference evidence="11 12" key="1">
    <citation type="submission" date="2015-09" db="EMBL/GenBank/DDBJ databases">
        <title>A metagenomics-based metabolic model of nitrate-dependent anaerobic oxidation of methane by Methanoperedens-like archaea.</title>
        <authorList>
            <person name="Arshad A."/>
            <person name="Speth D.R."/>
            <person name="De Graaf R.M."/>
            <person name="Op Den Camp H.J."/>
            <person name="Jetten M.S."/>
            <person name="Welte C.U."/>
        </authorList>
    </citation>
    <scope>NUCLEOTIDE SEQUENCE [LARGE SCALE GENOMIC DNA]</scope>
</reference>
<evidence type="ECO:0000256" key="6">
    <source>
        <dbReference type="ARBA" id="ARBA00023125"/>
    </source>
</evidence>
<comment type="similarity">
    <text evidence="2">In the N-terminal section; belongs to the transposase 2 family.</text>
</comment>
<evidence type="ECO:0000259" key="8">
    <source>
        <dbReference type="Pfam" id="PF01385"/>
    </source>
</evidence>
<dbReference type="GO" id="GO:0006310">
    <property type="term" value="P:DNA recombination"/>
    <property type="evidence" value="ECO:0007669"/>
    <property type="project" value="UniProtKB-KW"/>
</dbReference>
<dbReference type="NCBIfam" id="TIGR01766">
    <property type="entry name" value="IS200/IS605 family accessory protein TnpB-like domain"/>
    <property type="match status" value="1"/>
</dbReference>
<evidence type="ECO:0000256" key="2">
    <source>
        <dbReference type="ARBA" id="ARBA00011044"/>
    </source>
</evidence>
<protein>
    <submittedName>
        <fullName evidence="11">Transposase</fullName>
    </submittedName>
</protein>
<name>A0A0P8A092_9EURY</name>
<evidence type="ECO:0000313" key="12">
    <source>
        <dbReference type="Proteomes" id="UP000050360"/>
    </source>
</evidence>
<keyword evidence="3" id="KW-0815">Transposition</keyword>
<dbReference type="GO" id="GO:0046872">
    <property type="term" value="F:metal ion binding"/>
    <property type="evidence" value="ECO:0007669"/>
    <property type="project" value="UniProtKB-KW"/>
</dbReference>
<feature type="non-terminal residue" evidence="11">
    <location>
        <position position="1"/>
    </location>
</feature>
<feature type="non-terminal residue" evidence="11">
    <location>
        <position position="322"/>
    </location>
</feature>
<evidence type="ECO:0000256" key="7">
    <source>
        <dbReference type="ARBA" id="ARBA00023172"/>
    </source>
</evidence>
<dbReference type="Pfam" id="PF12323">
    <property type="entry name" value="HTH_OrfB_IS605"/>
    <property type="match status" value="1"/>
</dbReference>
<dbReference type="PANTHER" id="PTHR30405">
    <property type="entry name" value="TRANSPOSASE"/>
    <property type="match status" value="1"/>
</dbReference>
<evidence type="ECO:0000259" key="9">
    <source>
        <dbReference type="Pfam" id="PF07282"/>
    </source>
</evidence>
<dbReference type="GO" id="GO:0003677">
    <property type="term" value="F:DNA binding"/>
    <property type="evidence" value="ECO:0007669"/>
    <property type="project" value="UniProtKB-KW"/>
</dbReference>
<feature type="domain" description="Probable transposase IS891/IS1136/IS1341" evidence="8">
    <location>
        <begin position="155"/>
        <end position="268"/>
    </location>
</feature>
<proteinExistence type="inferred from homology"/>
<dbReference type="GO" id="GO:0032196">
    <property type="term" value="P:transposition"/>
    <property type="evidence" value="ECO:0007669"/>
    <property type="project" value="UniProtKB-KW"/>
</dbReference>
<dbReference type="Proteomes" id="UP000050360">
    <property type="component" value="Unassembled WGS sequence"/>
</dbReference>
<sequence>NHEVILNRTLGTCRYLYNNALAERKKQAELNRLRKSFDVFPWGKHEWISKYDQMLDLTATKTEYQKEVYGQVLQDVLKRVDRSFKNFFNGFGYPRFQGRNRYNSFTYPQSGFSIKDGKLNLSKIGAIKIILHRPIEGIIKTCTIKKNIDQWYVSFSCEIEEPIPVEVKTKTGIDVGLIDLITLSNGEQIKPPKFLRESEDKLKQEQKRLSRKKLRSKNRNKQRVIVSKVHRKIRNQRKDFAHKTSKVLVDSYDRIVFEDLQIKNMVQNHRLAKSISDAGWYQLMQFTKSKAECAGKIVEFVNPAGTSQTCICGFRVPKDLSV</sequence>
<accession>A0A0P8A092</accession>
<dbReference type="AlphaFoldDB" id="A0A0P8A092"/>
<evidence type="ECO:0000313" key="11">
    <source>
        <dbReference type="EMBL" id="KPQ41340.1"/>
    </source>
</evidence>
<dbReference type="NCBIfam" id="NF040570">
    <property type="entry name" value="guided_TnpB"/>
    <property type="match status" value="1"/>
</dbReference>
<dbReference type="InterPro" id="IPR021027">
    <property type="entry name" value="Transposase_put_HTH"/>
</dbReference>
<evidence type="ECO:0000256" key="1">
    <source>
        <dbReference type="ARBA" id="ARBA00008761"/>
    </source>
</evidence>
<keyword evidence="6" id="KW-0238">DNA-binding</keyword>